<sequence>MSSLSSFASRRQVLALSASALVAAVAGGCSPPPAPQRFNDLHFTHLQPLVFKAAQVDVREDYRPPMRPPNVEHEMPLSPMGAARQWAFERLQADGTAGRSVVLSIQDGAVTEKSLAVQKGVEGAFRTEQAERYDASLEATLQVIDTTTGVTMAQATARVWRFATVPENASVQDREAAWFTLIQGLMSDFNARMEQSIRTYASGALVR</sequence>
<organism evidence="2 3">
    <name type="scientific">Pararhodospirillum oryzae</name>
    <dbReference type="NCBI Taxonomy" id="478448"/>
    <lineage>
        <taxon>Bacteria</taxon>
        <taxon>Pseudomonadati</taxon>
        <taxon>Pseudomonadota</taxon>
        <taxon>Alphaproteobacteria</taxon>
        <taxon>Rhodospirillales</taxon>
        <taxon>Rhodospirillaceae</taxon>
        <taxon>Pararhodospirillum</taxon>
    </lineage>
</organism>
<dbReference type="AlphaFoldDB" id="A0A512H4E9"/>
<keyword evidence="3" id="KW-1185">Reference proteome</keyword>
<dbReference type="OrthoDB" id="8447133at2"/>
<evidence type="ECO:0000256" key="1">
    <source>
        <dbReference type="SAM" id="SignalP"/>
    </source>
</evidence>
<dbReference type="PROSITE" id="PS51318">
    <property type="entry name" value="TAT"/>
    <property type="match status" value="1"/>
</dbReference>
<feature type="signal peptide" evidence="1">
    <location>
        <begin position="1"/>
        <end position="23"/>
    </location>
</feature>
<comment type="caution">
    <text evidence="2">The sequence shown here is derived from an EMBL/GenBank/DDBJ whole genome shotgun (WGS) entry which is preliminary data.</text>
</comment>
<proteinExistence type="predicted"/>
<gene>
    <name evidence="2" type="ORF">ROR02_04420</name>
</gene>
<evidence type="ECO:0008006" key="4">
    <source>
        <dbReference type="Google" id="ProtNLM"/>
    </source>
</evidence>
<protein>
    <recommendedName>
        <fullName evidence="4">Lipoprotein</fullName>
    </recommendedName>
</protein>
<keyword evidence="1" id="KW-0732">Signal</keyword>
<evidence type="ECO:0000313" key="3">
    <source>
        <dbReference type="Proteomes" id="UP000321567"/>
    </source>
</evidence>
<dbReference type="EMBL" id="BJZO01000007">
    <property type="protein sequence ID" value="GEO80311.1"/>
    <property type="molecule type" value="Genomic_DNA"/>
</dbReference>
<dbReference type="InterPro" id="IPR006311">
    <property type="entry name" value="TAT_signal"/>
</dbReference>
<feature type="chain" id="PRO_5021890331" description="Lipoprotein" evidence="1">
    <location>
        <begin position="24"/>
        <end position="207"/>
    </location>
</feature>
<reference evidence="2 3" key="1">
    <citation type="submission" date="2019-07" db="EMBL/GenBank/DDBJ databases">
        <title>Whole genome shotgun sequence of Rhodospirillum oryzae NBRC 107573.</title>
        <authorList>
            <person name="Hosoyama A."/>
            <person name="Uohara A."/>
            <person name="Ohji S."/>
            <person name="Ichikawa N."/>
        </authorList>
    </citation>
    <scope>NUCLEOTIDE SEQUENCE [LARGE SCALE GENOMIC DNA]</scope>
    <source>
        <strain evidence="2 3">NBRC 107573</strain>
    </source>
</reference>
<evidence type="ECO:0000313" key="2">
    <source>
        <dbReference type="EMBL" id="GEO80311.1"/>
    </source>
</evidence>
<name>A0A512H4E9_9PROT</name>
<accession>A0A512H4E9</accession>
<dbReference type="Proteomes" id="UP000321567">
    <property type="component" value="Unassembled WGS sequence"/>
</dbReference>
<dbReference type="RefSeq" id="WP_147162374.1">
    <property type="nucleotide sequence ID" value="NZ_BJZO01000007.1"/>
</dbReference>